<dbReference type="InterPro" id="IPR010920">
    <property type="entry name" value="LSM_dom_sf"/>
</dbReference>
<evidence type="ECO:0000313" key="4">
    <source>
        <dbReference type="EMBL" id="CAH1449202.1"/>
    </source>
</evidence>
<keyword evidence="2" id="KW-0539">Nucleus</keyword>
<accession>A0AAU9PGP3</accession>
<organism evidence="4 5">
    <name type="scientific">Lactuca virosa</name>
    <dbReference type="NCBI Taxonomy" id="75947"/>
    <lineage>
        <taxon>Eukaryota</taxon>
        <taxon>Viridiplantae</taxon>
        <taxon>Streptophyta</taxon>
        <taxon>Embryophyta</taxon>
        <taxon>Tracheophyta</taxon>
        <taxon>Spermatophyta</taxon>
        <taxon>Magnoliopsida</taxon>
        <taxon>eudicotyledons</taxon>
        <taxon>Gunneridae</taxon>
        <taxon>Pentapetalae</taxon>
        <taxon>asterids</taxon>
        <taxon>campanulids</taxon>
        <taxon>Asterales</taxon>
        <taxon>Asteraceae</taxon>
        <taxon>Cichorioideae</taxon>
        <taxon>Cichorieae</taxon>
        <taxon>Lactucinae</taxon>
        <taxon>Lactuca</taxon>
    </lineage>
</organism>
<comment type="subcellular location">
    <subcellularLocation>
        <location evidence="1">Nucleus</location>
    </subcellularLocation>
</comment>
<feature type="domain" description="Sm" evidence="3">
    <location>
        <begin position="10"/>
        <end position="55"/>
    </location>
</feature>
<protein>
    <recommendedName>
        <fullName evidence="3">Sm domain-containing protein</fullName>
    </recommendedName>
</protein>
<dbReference type="EMBL" id="CAKMRJ010005634">
    <property type="protein sequence ID" value="CAH1449202.1"/>
    <property type="molecule type" value="Genomic_DNA"/>
</dbReference>
<gene>
    <name evidence="4" type="ORF">LVIROSA_LOCUS34697</name>
</gene>
<dbReference type="SUPFAM" id="SSF50182">
    <property type="entry name" value="Sm-like ribonucleoproteins"/>
    <property type="match status" value="1"/>
</dbReference>
<evidence type="ECO:0000313" key="5">
    <source>
        <dbReference type="Proteomes" id="UP001157418"/>
    </source>
</evidence>
<sequence length="95" mass="10332">MSRSLGIPVKLLHEAASHIVAVELKSGELYRGSLVKCEDNWNCQVENVTFTAKIKCIQTFSQTPRTFKPEHHLPPTAATIVGNLTTTTVASLPAS</sequence>
<comment type="caution">
    <text evidence="4">The sequence shown here is derived from an EMBL/GenBank/DDBJ whole genome shotgun (WGS) entry which is preliminary data.</text>
</comment>
<dbReference type="InterPro" id="IPR001163">
    <property type="entry name" value="Sm_dom_euk/arc"/>
</dbReference>
<reference evidence="4 5" key="1">
    <citation type="submission" date="2022-01" db="EMBL/GenBank/DDBJ databases">
        <authorList>
            <person name="Xiong W."/>
            <person name="Schranz E."/>
        </authorList>
    </citation>
    <scope>NUCLEOTIDE SEQUENCE [LARGE SCALE GENOMIC DNA]</scope>
</reference>
<dbReference type="Gene3D" id="2.30.30.100">
    <property type="match status" value="1"/>
</dbReference>
<dbReference type="AlphaFoldDB" id="A0AAU9PGP3"/>
<evidence type="ECO:0000259" key="3">
    <source>
        <dbReference type="Pfam" id="PF01423"/>
    </source>
</evidence>
<dbReference type="GO" id="GO:0005634">
    <property type="term" value="C:nucleus"/>
    <property type="evidence" value="ECO:0007669"/>
    <property type="project" value="UniProtKB-SubCell"/>
</dbReference>
<keyword evidence="5" id="KW-1185">Reference proteome</keyword>
<evidence type="ECO:0000256" key="1">
    <source>
        <dbReference type="ARBA" id="ARBA00004123"/>
    </source>
</evidence>
<name>A0AAU9PGP3_9ASTR</name>
<dbReference type="Proteomes" id="UP001157418">
    <property type="component" value="Unassembled WGS sequence"/>
</dbReference>
<evidence type="ECO:0000256" key="2">
    <source>
        <dbReference type="ARBA" id="ARBA00023242"/>
    </source>
</evidence>
<dbReference type="InterPro" id="IPR027141">
    <property type="entry name" value="LSm4/Sm_D1/D3"/>
</dbReference>
<dbReference type="PANTHER" id="PTHR23338">
    <property type="entry name" value="SMALL NUCLEAR RIBONUCLEOPROTEIN SM"/>
    <property type="match status" value="1"/>
</dbReference>
<proteinExistence type="predicted"/>
<dbReference type="Pfam" id="PF01423">
    <property type="entry name" value="LSM"/>
    <property type="match status" value="1"/>
</dbReference>
<dbReference type="GO" id="GO:0006396">
    <property type="term" value="P:RNA processing"/>
    <property type="evidence" value="ECO:0007669"/>
    <property type="project" value="InterPro"/>
</dbReference>